<dbReference type="EMBL" id="CP139368">
    <property type="protein sequence ID" value="WPR90104.1"/>
    <property type="molecule type" value="Genomic_DNA"/>
</dbReference>
<dbReference type="PRINTS" id="PR00411">
    <property type="entry name" value="PNDRDTASEI"/>
</dbReference>
<evidence type="ECO:0000256" key="3">
    <source>
        <dbReference type="ARBA" id="ARBA00022827"/>
    </source>
</evidence>
<dbReference type="InterPro" id="IPR036188">
    <property type="entry name" value="FAD/NAD-bd_sf"/>
</dbReference>
<proteinExistence type="predicted"/>
<dbReference type="PRINTS" id="PR00368">
    <property type="entry name" value="FADPNR"/>
</dbReference>
<evidence type="ECO:0000259" key="6">
    <source>
        <dbReference type="Pfam" id="PF14759"/>
    </source>
</evidence>
<dbReference type="Pfam" id="PF14759">
    <property type="entry name" value="Reductase_C"/>
    <property type="match status" value="1"/>
</dbReference>
<feature type="domain" description="Reductase C-terminal" evidence="6">
    <location>
        <begin position="341"/>
        <end position="423"/>
    </location>
</feature>
<dbReference type="InterPro" id="IPR028202">
    <property type="entry name" value="Reductase_C"/>
</dbReference>
<dbReference type="InterPro" id="IPR050446">
    <property type="entry name" value="FAD-oxidoreductase/Apoptosis"/>
</dbReference>
<evidence type="ECO:0000256" key="1">
    <source>
        <dbReference type="ARBA" id="ARBA00001974"/>
    </source>
</evidence>
<feature type="domain" description="FAD/NAD(P)-binding" evidence="5">
    <location>
        <begin position="10"/>
        <end position="322"/>
    </location>
</feature>
<dbReference type="SUPFAM" id="SSF51905">
    <property type="entry name" value="FAD/NAD(P)-binding domain"/>
    <property type="match status" value="2"/>
</dbReference>
<evidence type="ECO:0000313" key="8">
    <source>
        <dbReference type="Proteomes" id="UP001323798"/>
    </source>
</evidence>
<gene>
    <name evidence="7" type="ORF">SM116_02110</name>
</gene>
<dbReference type="InterPro" id="IPR016156">
    <property type="entry name" value="FAD/NAD-linked_Rdtase_dimer_sf"/>
</dbReference>
<dbReference type="Proteomes" id="UP001323798">
    <property type="component" value="Chromosome"/>
</dbReference>
<dbReference type="Pfam" id="PF07992">
    <property type="entry name" value="Pyr_redox_2"/>
    <property type="match status" value="1"/>
</dbReference>
<keyword evidence="8" id="KW-1185">Reference proteome</keyword>
<evidence type="ECO:0000256" key="2">
    <source>
        <dbReference type="ARBA" id="ARBA00022630"/>
    </source>
</evidence>
<protein>
    <submittedName>
        <fullName evidence="7">FAD-dependent oxidoreductase</fullName>
    </submittedName>
</protein>
<accession>A0ABZ0SL45</accession>
<dbReference type="RefSeq" id="WP_320942817.1">
    <property type="nucleotide sequence ID" value="NZ_BAABEU010000003.1"/>
</dbReference>
<sequence>MGSSDTAGTTLIVGACQAGVQLASIMRELGDTEPIVLIGEENHRPYQRPPLSKGWIKGELEPDDVILRTREWFADRGIQLVTGDRVVTIHRGADGAGTATTEGGRSIRFARLALTTGAAVRRLPLPGTDYRGVHYLRDADDAISLEAAMRDPATRRVVVVGGGFIGLETAAVARGLGKSVTVLEAAPRLVGRVVAEETSAFYLGAHRRRGTEVLLNARIARIVGDDSSVAGGKGAVSGVEMEDGTVVAADLVVIGIGIIPRVELADQLGLEVDGGIVVDEACRTSDGLTVAAGDCAVMPNPYPLGTGGRIRLESVNNAFEQAKVAAATLLGRDAVYSGVPWFWSDQADIKLQIAGLSTGYDSVVVRGDPETEKFSVLYYRSGRLIAADCINHPAEFMAIRHALGRGATIPPADAADTGIPVKRSIVEPAAAALV</sequence>
<keyword evidence="4" id="KW-0560">Oxidoreductase</keyword>
<evidence type="ECO:0000259" key="5">
    <source>
        <dbReference type="Pfam" id="PF07992"/>
    </source>
</evidence>
<keyword evidence="2" id="KW-0285">Flavoprotein</keyword>
<reference evidence="7 8" key="1">
    <citation type="submission" date="2023-11" db="EMBL/GenBank/DDBJ databases">
        <title>Genome sequence of Microbacterium rhizosphaerae KACC 19337.</title>
        <authorList>
            <person name="Choi H."/>
            <person name="Kim S."/>
            <person name="Kim Y."/>
            <person name="Kwon S.-W."/>
            <person name="Heo J."/>
        </authorList>
    </citation>
    <scope>NUCLEOTIDE SEQUENCE [LARGE SCALE GENOMIC DNA]</scope>
    <source>
        <strain evidence="7 8">KACC 19337</strain>
    </source>
</reference>
<comment type="cofactor">
    <cofactor evidence="1">
        <name>FAD</name>
        <dbReference type="ChEBI" id="CHEBI:57692"/>
    </cofactor>
</comment>
<organism evidence="7 8">
    <name type="scientific">Microbacterium rhizosphaerae</name>
    <dbReference type="NCBI Taxonomy" id="1678237"/>
    <lineage>
        <taxon>Bacteria</taxon>
        <taxon>Bacillati</taxon>
        <taxon>Actinomycetota</taxon>
        <taxon>Actinomycetes</taxon>
        <taxon>Micrococcales</taxon>
        <taxon>Microbacteriaceae</taxon>
        <taxon>Microbacterium</taxon>
    </lineage>
</organism>
<dbReference type="PANTHER" id="PTHR43557:SF2">
    <property type="entry name" value="RIESKE DOMAIN-CONTAINING PROTEIN-RELATED"/>
    <property type="match status" value="1"/>
</dbReference>
<dbReference type="PANTHER" id="PTHR43557">
    <property type="entry name" value="APOPTOSIS-INDUCING FACTOR 1"/>
    <property type="match status" value="1"/>
</dbReference>
<dbReference type="SUPFAM" id="SSF55424">
    <property type="entry name" value="FAD/NAD-linked reductases, dimerisation (C-terminal) domain"/>
    <property type="match status" value="1"/>
</dbReference>
<evidence type="ECO:0000256" key="4">
    <source>
        <dbReference type="ARBA" id="ARBA00023002"/>
    </source>
</evidence>
<dbReference type="Gene3D" id="3.50.50.60">
    <property type="entry name" value="FAD/NAD(P)-binding domain"/>
    <property type="match status" value="2"/>
</dbReference>
<keyword evidence="3" id="KW-0274">FAD</keyword>
<dbReference type="Gene3D" id="3.30.390.30">
    <property type="match status" value="1"/>
</dbReference>
<name>A0ABZ0SL45_9MICO</name>
<dbReference type="InterPro" id="IPR023753">
    <property type="entry name" value="FAD/NAD-binding_dom"/>
</dbReference>
<evidence type="ECO:0000313" key="7">
    <source>
        <dbReference type="EMBL" id="WPR90104.1"/>
    </source>
</evidence>